<proteinExistence type="predicted"/>
<gene>
    <name evidence="1" type="ORF">K814_0119970</name>
</gene>
<dbReference type="EMBL" id="ASGY01000146">
    <property type="protein sequence ID" value="KGE66196.1"/>
    <property type="molecule type" value="Genomic_DNA"/>
</dbReference>
<protein>
    <submittedName>
        <fullName evidence="1">Uncharacterized protein</fullName>
    </submittedName>
</protein>
<dbReference type="OrthoDB" id="6981362at2"/>
<evidence type="ECO:0000313" key="1">
    <source>
        <dbReference type="EMBL" id="KGE66196.1"/>
    </source>
</evidence>
<accession>A0A0A1YZB6</accession>
<sequence length="66" mass="6846">MQTTQHSNTRCPVYLHPAAAIGPAAVERIQRSTGLLVIVNVGRATIAPAPVAVENDDQAPWGGDAA</sequence>
<evidence type="ECO:0000313" key="2">
    <source>
        <dbReference type="Proteomes" id="UP000030060"/>
    </source>
</evidence>
<name>A0A0A1YZB6_PSEFL</name>
<reference evidence="1 2" key="1">
    <citation type="journal article" date="2013" name="Genome Announc.">
        <title>Draft Genome Sequence of Pseudomonas fluorescens LMG 5329, a White Line-Inducing Principle-Producing Bioindicator for the Mushroom Pathogen Pseudomonas tolaasii.</title>
        <authorList>
            <person name="Ghequire M.G."/>
            <person name="Rokni-Zadeh H."/>
            <person name="Zarrineh P."/>
            <person name="De Mot R."/>
        </authorList>
    </citation>
    <scope>NUCLEOTIDE SEQUENCE [LARGE SCALE GENOMIC DNA]</scope>
    <source>
        <strain evidence="1 2">LMG 5329</strain>
    </source>
</reference>
<organism evidence="1 2">
    <name type="scientific">Pseudomonas fluorescens LMG 5329</name>
    <dbReference type="NCBI Taxonomy" id="1324332"/>
    <lineage>
        <taxon>Bacteria</taxon>
        <taxon>Pseudomonadati</taxon>
        <taxon>Pseudomonadota</taxon>
        <taxon>Gammaproteobacteria</taxon>
        <taxon>Pseudomonadales</taxon>
        <taxon>Pseudomonadaceae</taxon>
        <taxon>Pseudomonas</taxon>
    </lineage>
</organism>
<dbReference type="Proteomes" id="UP000030060">
    <property type="component" value="Unassembled WGS sequence"/>
</dbReference>
<dbReference type="RefSeq" id="WP_038848234.1">
    <property type="nucleotide sequence ID" value="NZ_ASGY01000146.1"/>
</dbReference>
<comment type="caution">
    <text evidence="1">The sequence shown here is derived from an EMBL/GenBank/DDBJ whole genome shotgun (WGS) entry which is preliminary data.</text>
</comment>
<dbReference type="AlphaFoldDB" id="A0A0A1YZB6"/>